<name>D8PX94_SCHCM</name>
<evidence type="ECO:0000313" key="4">
    <source>
        <dbReference type="Proteomes" id="UP000007431"/>
    </source>
</evidence>
<organism evidence="4">
    <name type="scientific">Schizophyllum commune (strain H4-8 / FGSC 9210)</name>
    <name type="common">Split gill fungus</name>
    <dbReference type="NCBI Taxonomy" id="578458"/>
    <lineage>
        <taxon>Eukaryota</taxon>
        <taxon>Fungi</taxon>
        <taxon>Dikarya</taxon>
        <taxon>Basidiomycota</taxon>
        <taxon>Agaricomycotina</taxon>
        <taxon>Agaricomycetes</taxon>
        <taxon>Agaricomycetidae</taxon>
        <taxon>Agaricales</taxon>
        <taxon>Schizophyllaceae</taxon>
        <taxon>Schizophyllum</taxon>
    </lineage>
</organism>
<dbReference type="RefSeq" id="XP_003034535.1">
    <property type="nucleotide sequence ID" value="XM_003034489.1"/>
</dbReference>
<keyword evidence="1" id="KW-0175">Coiled coil</keyword>
<dbReference type="Pfam" id="PF12937">
    <property type="entry name" value="F-box-like"/>
    <property type="match status" value="1"/>
</dbReference>
<dbReference type="InterPro" id="IPR032675">
    <property type="entry name" value="LRR_dom_sf"/>
</dbReference>
<evidence type="ECO:0000259" key="2">
    <source>
        <dbReference type="Pfam" id="PF12937"/>
    </source>
</evidence>
<keyword evidence="4" id="KW-1185">Reference proteome</keyword>
<dbReference type="InParanoid" id="D8PX94"/>
<dbReference type="HOGENOM" id="CLU_018544_7_0_1"/>
<dbReference type="AlphaFoldDB" id="D8PX94"/>
<dbReference type="GeneID" id="9586506"/>
<dbReference type="VEuPathDB" id="FungiDB:SCHCODRAFT_02745727"/>
<evidence type="ECO:0000256" key="1">
    <source>
        <dbReference type="SAM" id="Coils"/>
    </source>
</evidence>
<sequence>MPSDTFSSVSESCQRVLQSPLTRYERVDDKLRAGYFPDPDEIERYNALLPTIGEDLRDAEAAIAQVRHELYLLLREHDKLSVRQASYATIPGNMRNLPPGLLEDTSPGQQALVADMRLLEDRIESLTTAMDQLEARQATLQRLQECYHAYTAPIRRLPPEILQDIFSIGRSFFSWTSYSAATYIDTAATVCRHWRDVIMAMPSLHTWIVLLPGQLSNVPRQLQYSSKLPLRIYIGHFTKASDVNPALVLLASHSKRWERLRIDNARAIVASLAPRMRDAPVALTTLTLHGSTVDPYHTHWVNMAFSGAKQLKHVTIHHLNNRMACVPDTVRSLKTQICSTRSVLDVLKRCSKLRKLESDVTLDDLPPNAKDEEDVSPIVTPSLRTVQLGSGEEMETEDKLLSRVTLPALRTLSLTCHTVGSALYGLFHRSMAPLRDLTISAHTVDEESLAQAFPFIPALRKLKLTVHHLRTDKLIRALQIRPQTVPPCPNLVDLVIWTVGAVRPVQPDVLADVLESRVATAMVQIDEPRVAGLRLVRLRRIIPIHTVVPARLKALEEQGMTLTIDV</sequence>
<reference evidence="3 4" key="1">
    <citation type="journal article" date="2010" name="Nat. Biotechnol.">
        <title>Genome sequence of the model mushroom Schizophyllum commune.</title>
        <authorList>
            <person name="Ohm R.A."/>
            <person name="de Jong J.F."/>
            <person name="Lugones L.G."/>
            <person name="Aerts A."/>
            <person name="Kothe E."/>
            <person name="Stajich J.E."/>
            <person name="de Vries R.P."/>
            <person name="Record E."/>
            <person name="Levasseur A."/>
            <person name="Baker S.E."/>
            <person name="Bartholomew K.A."/>
            <person name="Coutinho P.M."/>
            <person name="Erdmann S."/>
            <person name="Fowler T.J."/>
            <person name="Gathman A.C."/>
            <person name="Lombard V."/>
            <person name="Henrissat B."/>
            <person name="Knabe N."/>
            <person name="Kuees U."/>
            <person name="Lilly W.W."/>
            <person name="Lindquist E."/>
            <person name="Lucas S."/>
            <person name="Magnuson J.K."/>
            <person name="Piumi F."/>
            <person name="Raudaskoski M."/>
            <person name="Salamov A."/>
            <person name="Schmutz J."/>
            <person name="Schwarze F.W.M.R."/>
            <person name="vanKuyk P.A."/>
            <person name="Horton J.S."/>
            <person name="Grigoriev I.V."/>
            <person name="Woesten H.A.B."/>
        </authorList>
    </citation>
    <scope>NUCLEOTIDE SEQUENCE [LARGE SCALE GENOMIC DNA]</scope>
    <source>
        <strain evidence="4">H4-8 / FGSC 9210</strain>
    </source>
</reference>
<dbReference type="SUPFAM" id="SSF52047">
    <property type="entry name" value="RNI-like"/>
    <property type="match status" value="1"/>
</dbReference>
<feature type="domain" description="F-box" evidence="2">
    <location>
        <begin position="154"/>
        <end position="199"/>
    </location>
</feature>
<feature type="non-terminal residue" evidence="3">
    <location>
        <position position="566"/>
    </location>
</feature>
<dbReference type="EMBL" id="GL377304">
    <property type="protein sequence ID" value="EFI99632.1"/>
    <property type="molecule type" value="Genomic_DNA"/>
</dbReference>
<proteinExistence type="predicted"/>
<dbReference type="Gene3D" id="3.80.10.10">
    <property type="entry name" value="Ribonuclease Inhibitor"/>
    <property type="match status" value="1"/>
</dbReference>
<gene>
    <name evidence="3" type="ORF">SCHCODRAFT_107101</name>
</gene>
<feature type="coiled-coil region" evidence="1">
    <location>
        <begin position="116"/>
        <end position="143"/>
    </location>
</feature>
<dbReference type="InterPro" id="IPR001810">
    <property type="entry name" value="F-box_dom"/>
</dbReference>
<protein>
    <recommendedName>
        <fullName evidence="2">F-box domain-containing protein</fullName>
    </recommendedName>
</protein>
<evidence type="ECO:0000313" key="3">
    <source>
        <dbReference type="EMBL" id="EFI99632.1"/>
    </source>
</evidence>
<dbReference type="OMA" id="WSHIRIT"/>
<dbReference type="KEGG" id="scm:SCHCO_02745727"/>
<accession>D8PX94</accession>
<dbReference type="OrthoDB" id="2834295at2759"/>
<dbReference type="Proteomes" id="UP000007431">
    <property type="component" value="Unassembled WGS sequence"/>
</dbReference>